<protein>
    <submittedName>
        <fullName evidence="2">Uncharacterized protein</fullName>
    </submittedName>
</protein>
<dbReference type="EMBL" id="JAAAIN010000250">
    <property type="protein sequence ID" value="KAG0317318.1"/>
    <property type="molecule type" value="Genomic_DNA"/>
</dbReference>
<reference evidence="2" key="1">
    <citation type="journal article" date="2020" name="Fungal Divers.">
        <title>Resolving the Mortierellaceae phylogeny through synthesis of multi-gene phylogenetics and phylogenomics.</title>
        <authorList>
            <person name="Vandepol N."/>
            <person name="Liber J."/>
            <person name="Desiro A."/>
            <person name="Na H."/>
            <person name="Kennedy M."/>
            <person name="Barry K."/>
            <person name="Grigoriev I.V."/>
            <person name="Miller A.N."/>
            <person name="O'Donnell K."/>
            <person name="Stajich J.E."/>
            <person name="Bonito G."/>
        </authorList>
    </citation>
    <scope>NUCLEOTIDE SEQUENCE</scope>
    <source>
        <strain evidence="2">NVP60</strain>
    </source>
</reference>
<dbReference type="InterPro" id="IPR029060">
    <property type="entry name" value="PIN-like_dom_sf"/>
</dbReference>
<feature type="compositionally biased region" description="Basic and acidic residues" evidence="1">
    <location>
        <begin position="313"/>
        <end position="333"/>
    </location>
</feature>
<accession>A0A9P6REM3</accession>
<dbReference type="OrthoDB" id="2423903at2759"/>
<proteinExistence type="predicted"/>
<dbReference type="SUPFAM" id="SSF88723">
    <property type="entry name" value="PIN domain-like"/>
    <property type="match status" value="1"/>
</dbReference>
<dbReference type="Gene3D" id="3.40.50.1010">
    <property type="entry name" value="5'-nuclease"/>
    <property type="match status" value="1"/>
</dbReference>
<comment type="caution">
    <text evidence="2">The sequence shown here is derived from an EMBL/GenBank/DDBJ whole genome shotgun (WGS) entry which is preliminary data.</text>
</comment>
<gene>
    <name evidence="2" type="ORF">BGZ97_005576</name>
</gene>
<keyword evidence="3" id="KW-1185">Reference proteome</keyword>
<evidence type="ECO:0000313" key="2">
    <source>
        <dbReference type="EMBL" id="KAG0317318.1"/>
    </source>
</evidence>
<dbReference type="Proteomes" id="UP000823405">
    <property type="component" value="Unassembled WGS sequence"/>
</dbReference>
<evidence type="ECO:0000313" key="3">
    <source>
        <dbReference type="Proteomes" id="UP000823405"/>
    </source>
</evidence>
<name>A0A9P6REM3_9FUNG</name>
<feature type="region of interest" description="Disordered" evidence="1">
    <location>
        <begin position="229"/>
        <end position="333"/>
    </location>
</feature>
<dbReference type="AlphaFoldDB" id="A0A9P6REM3"/>
<feature type="compositionally biased region" description="Low complexity" evidence="1">
    <location>
        <begin position="272"/>
        <end position="290"/>
    </location>
</feature>
<sequence length="333" mass="37685">MGCRRLLRFLAKKEHKPTLRYCRQQRGALRDPTVNKVRIDVQGSIYATIKYAYTHYHSLEAAHNKVLKRIQKLRTPDFSLLHCDGKPYREKQAIHDERKRLRIKSLEAADCQVGLLEHRVQSNLRIWKQHFVNVNKELDKTFQWDPEARSSLFVYLRQHQYEAIESEMEVDISIARDCILGDTVISGDSNLVIHSDKFLEITMDDVLSTLGGISRSQLVILGMVSHNDYSKNDPPASSRPKYLQHVDKDEKYPWTEDSSGGSGSESSDSDGGDSSKSAAPVSESGASSSRGSKRRRPVDDVKVDTNTTTVQEPESRKLVEEVKGSADTALVRD</sequence>
<feature type="compositionally biased region" description="Basic and acidic residues" evidence="1">
    <location>
        <begin position="244"/>
        <end position="254"/>
    </location>
</feature>
<evidence type="ECO:0000256" key="1">
    <source>
        <dbReference type="SAM" id="MobiDB-lite"/>
    </source>
</evidence>
<organism evidence="2 3">
    <name type="scientific">Linnemannia gamsii</name>
    <dbReference type="NCBI Taxonomy" id="64522"/>
    <lineage>
        <taxon>Eukaryota</taxon>
        <taxon>Fungi</taxon>
        <taxon>Fungi incertae sedis</taxon>
        <taxon>Mucoromycota</taxon>
        <taxon>Mortierellomycotina</taxon>
        <taxon>Mortierellomycetes</taxon>
        <taxon>Mortierellales</taxon>
        <taxon>Mortierellaceae</taxon>
        <taxon>Linnemannia</taxon>
    </lineage>
</organism>